<sequence>MTFHRTTPAALMAVLSLAACAAQPSEPAPPVPSTPVAARPPEGVTLSALPSGATQSSAAMAFEGGSARDKRTFVTGAILVDHPRGKLLFDAGYGRHLAEHFQTAPALMRVVVRPRLGMTVADQLARGGVRPSDLKAVVLTHAHWDHVSGLEHLKGVPVWVPKAELDFIKGKDPSAELARRLGLSDYQSYDFPDGPYLGFPRSWDVFEDGSVVLAPTPGHTPGAIVAFITTSTGKRYGLVGDTAWQSEGVERPAQKPWLSRWLVDHDGPSTWSALRKLHAAKAAIPDLIVVPAHDARVWETLPRFASETP</sequence>
<keyword evidence="4" id="KW-0862">Zinc</keyword>
<feature type="chain" id="PRO_5012129775" description="Metallo-beta-lactamase domain-containing protein" evidence="6">
    <location>
        <begin position="22"/>
        <end position="309"/>
    </location>
</feature>
<dbReference type="InterPro" id="IPR001279">
    <property type="entry name" value="Metallo-B-lactamas"/>
</dbReference>
<dbReference type="EMBL" id="NCDQ01000092">
    <property type="protein sequence ID" value="OYX04205.1"/>
    <property type="molecule type" value="Genomic_DNA"/>
</dbReference>
<dbReference type="PANTHER" id="PTHR42978">
    <property type="entry name" value="QUORUM-QUENCHING LACTONASE YTNP-RELATED-RELATED"/>
    <property type="match status" value="1"/>
</dbReference>
<dbReference type="InterPro" id="IPR051013">
    <property type="entry name" value="MBL_superfamily_lactonases"/>
</dbReference>
<dbReference type="SMART" id="SM00849">
    <property type="entry name" value="Lactamase_B"/>
    <property type="match status" value="1"/>
</dbReference>
<evidence type="ECO:0000259" key="7">
    <source>
        <dbReference type="SMART" id="SM00849"/>
    </source>
</evidence>
<evidence type="ECO:0000256" key="2">
    <source>
        <dbReference type="ARBA" id="ARBA00022723"/>
    </source>
</evidence>
<protein>
    <recommendedName>
        <fullName evidence="7">Metallo-beta-lactamase domain-containing protein</fullName>
    </recommendedName>
</protein>
<keyword evidence="6" id="KW-0732">Signal</keyword>
<evidence type="ECO:0000256" key="3">
    <source>
        <dbReference type="ARBA" id="ARBA00022801"/>
    </source>
</evidence>
<dbReference type="SUPFAM" id="SSF56281">
    <property type="entry name" value="Metallo-hydrolase/oxidoreductase"/>
    <property type="match status" value="1"/>
</dbReference>
<evidence type="ECO:0000256" key="5">
    <source>
        <dbReference type="SAM" id="MobiDB-lite"/>
    </source>
</evidence>
<dbReference type="Proteomes" id="UP000215616">
    <property type="component" value="Unassembled WGS sequence"/>
</dbReference>
<evidence type="ECO:0000256" key="1">
    <source>
        <dbReference type="ARBA" id="ARBA00007749"/>
    </source>
</evidence>
<evidence type="ECO:0000313" key="8">
    <source>
        <dbReference type="EMBL" id="OYX04205.1"/>
    </source>
</evidence>
<keyword evidence="3" id="KW-0378">Hydrolase</keyword>
<dbReference type="PANTHER" id="PTHR42978:SF3">
    <property type="entry name" value="BLR3078 PROTEIN"/>
    <property type="match status" value="1"/>
</dbReference>
<evidence type="ECO:0000256" key="4">
    <source>
        <dbReference type="ARBA" id="ARBA00022833"/>
    </source>
</evidence>
<dbReference type="PROSITE" id="PS51257">
    <property type="entry name" value="PROKAR_LIPOPROTEIN"/>
    <property type="match status" value="1"/>
</dbReference>
<dbReference type="Gene3D" id="3.60.15.10">
    <property type="entry name" value="Ribonuclease Z/Hydroxyacylglutathione hydrolase-like"/>
    <property type="match status" value="1"/>
</dbReference>
<comment type="similarity">
    <text evidence="1">Belongs to the metallo-beta-lactamase superfamily.</text>
</comment>
<dbReference type="AlphaFoldDB" id="A0A258D8C4"/>
<dbReference type="InterPro" id="IPR036866">
    <property type="entry name" value="RibonucZ/Hydroxyglut_hydro"/>
</dbReference>
<proteinExistence type="inferred from homology"/>
<feature type="region of interest" description="Disordered" evidence="5">
    <location>
        <begin position="23"/>
        <end position="42"/>
    </location>
</feature>
<accession>A0A258D8C4</accession>
<gene>
    <name evidence="8" type="ORF">B7Z12_07410</name>
</gene>
<dbReference type="GO" id="GO:0046872">
    <property type="term" value="F:metal ion binding"/>
    <property type="evidence" value="ECO:0007669"/>
    <property type="project" value="UniProtKB-KW"/>
</dbReference>
<feature type="domain" description="Metallo-beta-lactamase" evidence="7">
    <location>
        <begin position="74"/>
        <end position="293"/>
    </location>
</feature>
<dbReference type="Pfam" id="PF00753">
    <property type="entry name" value="Lactamase_B"/>
    <property type="match status" value="1"/>
</dbReference>
<dbReference type="GO" id="GO:0016787">
    <property type="term" value="F:hydrolase activity"/>
    <property type="evidence" value="ECO:0007669"/>
    <property type="project" value="UniProtKB-KW"/>
</dbReference>
<evidence type="ECO:0000313" key="9">
    <source>
        <dbReference type="Proteomes" id="UP000215616"/>
    </source>
</evidence>
<name>A0A258D8C4_CAUVI</name>
<comment type="caution">
    <text evidence="8">The sequence shown here is derived from an EMBL/GenBank/DDBJ whole genome shotgun (WGS) entry which is preliminary data.</text>
</comment>
<keyword evidence="2" id="KW-0479">Metal-binding</keyword>
<feature type="signal peptide" evidence="6">
    <location>
        <begin position="1"/>
        <end position="21"/>
    </location>
</feature>
<reference evidence="8 9" key="1">
    <citation type="submission" date="2017-03" db="EMBL/GenBank/DDBJ databases">
        <title>Lifting the veil on microbial sulfur biogeochemistry in mining wastewaters.</title>
        <authorList>
            <person name="Kantor R.S."/>
            <person name="Colenbrander Nelson T."/>
            <person name="Marshall S."/>
            <person name="Bennett D."/>
            <person name="Apte S."/>
            <person name="Camacho D."/>
            <person name="Thomas B.C."/>
            <person name="Warren L.A."/>
            <person name="Banfield J.F."/>
        </authorList>
    </citation>
    <scope>NUCLEOTIDE SEQUENCE [LARGE SCALE GENOMIC DNA]</scope>
    <source>
        <strain evidence="8">32-67-7</strain>
    </source>
</reference>
<evidence type="ECO:0000256" key="6">
    <source>
        <dbReference type="SAM" id="SignalP"/>
    </source>
</evidence>
<organism evidence="8 9">
    <name type="scientific">Caulobacter vibrioides</name>
    <name type="common">Caulobacter crescentus</name>
    <dbReference type="NCBI Taxonomy" id="155892"/>
    <lineage>
        <taxon>Bacteria</taxon>
        <taxon>Pseudomonadati</taxon>
        <taxon>Pseudomonadota</taxon>
        <taxon>Alphaproteobacteria</taxon>
        <taxon>Caulobacterales</taxon>
        <taxon>Caulobacteraceae</taxon>
        <taxon>Caulobacter</taxon>
    </lineage>
</organism>
<dbReference type="CDD" id="cd07730">
    <property type="entry name" value="metallo-hydrolase-like_MBL-fold"/>
    <property type="match status" value="1"/>
</dbReference>